<proteinExistence type="predicted"/>
<reference evidence="2" key="2">
    <citation type="submission" date="2015-01" db="EMBL/GenBank/DDBJ databases">
        <title>Evolutionary Origins and Diversification of the Mycorrhizal Mutualists.</title>
        <authorList>
            <consortium name="DOE Joint Genome Institute"/>
            <consortium name="Mycorrhizal Genomics Consortium"/>
            <person name="Kohler A."/>
            <person name="Kuo A."/>
            <person name="Nagy L.G."/>
            <person name="Floudas D."/>
            <person name="Copeland A."/>
            <person name="Barry K.W."/>
            <person name="Cichocki N."/>
            <person name="Veneault-Fourrey C."/>
            <person name="LaButti K."/>
            <person name="Lindquist E.A."/>
            <person name="Lipzen A."/>
            <person name="Lundell T."/>
            <person name="Morin E."/>
            <person name="Murat C."/>
            <person name="Riley R."/>
            <person name="Ohm R."/>
            <person name="Sun H."/>
            <person name="Tunlid A."/>
            <person name="Henrissat B."/>
            <person name="Grigoriev I.V."/>
            <person name="Hibbett D.S."/>
            <person name="Martin F."/>
        </authorList>
    </citation>
    <scope>NUCLEOTIDE SEQUENCE [LARGE SCALE GENOMIC DNA]</scope>
    <source>
        <strain evidence="2">LaAM-08-1</strain>
    </source>
</reference>
<reference evidence="1 2" key="1">
    <citation type="submission" date="2014-04" db="EMBL/GenBank/DDBJ databases">
        <authorList>
            <consortium name="DOE Joint Genome Institute"/>
            <person name="Kuo A."/>
            <person name="Kohler A."/>
            <person name="Nagy L.G."/>
            <person name="Floudas D."/>
            <person name="Copeland A."/>
            <person name="Barry K.W."/>
            <person name="Cichocki N."/>
            <person name="Veneault-Fourrey C."/>
            <person name="LaButti K."/>
            <person name="Lindquist E.A."/>
            <person name="Lipzen A."/>
            <person name="Lundell T."/>
            <person name="Morin E."/>
            <person name="Murat C."/>
            <person name="Sun H."/>
            <person name="Tunlid A."/>
            <person name="Henrissat B."/>
            <person name="Grigoriev I.V."/>
            <person name="Hibbett D.S."/>
            <person name="Martin F."/>
            <person name="Nordberg H.P."/>
            <person name="Cantor M.N."/>
            <person name="Hua S.X."/>
        </authorList>
    </citation>
    <scope>NUCLEOTIDE SEQUENCE [LARGE SCALE GENOMIC DNA]</scope>
    <source>
        <strain evidence="1 2">LaAM-08-1</strain>
    </source>
</reference>
<dbReference type="Proteomes" id="UP000054477">
    <property type="component" value="Unassembled WGS sequence"/>
</dbReference>
<accession>A0A0C9WN65</accession>
<sequence>MIPGTFMPQELIDKFIDDLWFERELDTLKTLSHTSRLFLHRCRRHLFTNIHLSNEIFTNPAQCIARKAKNLDEVLVKVPDIANYVQCLDLQVSKFNNAQVHIISQLLLRFSMINELTLYTPRPRDWTLVAPELQSVLSRLAYSPRMKTFGLQSIHNFPICFFAPCTNISDLRIHWCALEDDASLRNTQTGSIARLHTLDLWTSAGVGKLIHGRRQDGSPILDFSHLQEDFKRAPKLISLRLKVDEECSLNGVFKPASSFESLKFLLLRSSVDNIAPGDPLFGLCHELRQIERSNSLEEIIIKIITTLRLQHDFLADLNDVLTLPGYTKLRRLCLEILLLIGMVEEYDREESRRELNDAARARCSQLFNRPSLDFSHLVAVQGTNESDDESDDDDDIFDHFYGE</sequence>
<dbReference type="AlphaFoldDB" id="A0A0C9WN65"/>
<protein>
    <recommendedName>
        <fullName evidence="3">F-box domain-containing protein</fullName>
    </recommendedName>
</protein>
<organism evidence="1 2">
    <name type="scientific">Laccaria amethystina LaAM-08-1</name>
    <dbReference type="NCBI Taxonomy" id="1095629"/>
    <lineage>
        <taxon>Eukaryota</taxon>
        <taxon>Fungi</taxon>
        <taxon>Dikarya</taxon>
        <taxon>Basidiomycota</taxon>
        <taxon>Agaricomycotina</taxon>
        <taxon>Agaricomycetes</taxon>
        <taxon>Agaricomycetidae</taxon>
        <taxon>Agaricales</taxon>
        <taxon>Agaricineae</taxon>
        <taxon>Hydnangiaceae</taxon>
        <taxon>Laccaria</taxon>
    </lineage>
</organism>
<keyword evidence="2" id="KW-1185">Reference proteome</keyword>
<evidence type="ECO:0008006" key="3">
    <source>
        <dbReference type="Google" id="ProtNLM"/>
    </source>
</evidence>
<dbReference type="HOGENOM" id="CLU_035624_0_0_1"/>
<dbReference type="OrthoDB" id="2788229at2759"/>
<evidence type="ECO:0000313" key="1">
    <source>
        <dbReference type="EMBL" id="KIJ98829.1"/>
    </source>
</evidence>
<name>A0A0C9WN65_9AGAR</name>
<gene>
    <name evidence="1" type="ORF">K443DRAFT_626376</name>
</gene>
<evidence type="ECO:0000313" key="2">
    <source>
        <dbReference type="Proteomes" id="UP000054477"/>
    </source>
</evidence>
<dbReference type="EMBL" id="KN838660">
    <property type="protein sequence ID" value="KIJ98829.1"/>
    <property type="molecule type" value="Genomic_DNA"/>
</dbReference>